<evidence type="ECO:0000313" key="2">
    <source>
        <dbReference type="WBParaSite" id="Hba_15907"/>
    </source>
</evidence>
<evidence type="ECO:0000313" key="1">
    <source>
        <dbReference type="Proteomes" id="UP000095283"/>
    </source>
</evidence>
<name>A0A1I7XDX1_HETBA</name>
<dbReference type="Proteomes" id="UP000095283">
    <property type="component" value="Unplaced"/>
</dbReference>
<sequence>MTTNDNDRLVVYELSSRVPWKNIMTNVAAITRKLVASGNRPKTEIAQIINKWNKKWAHRHYANLISGGACLTLTN</sequence>
<dbReference type="WBParaSite" id="Hba_15907">
    <property type="protein sequence ID" value="Hba_15907"/>
    <property type="gene ID" value="Hba_15907"/>
</dbReference>
<accession>A0A1I7XDX1</accession>
<reference evidence="2" key="1">
    <citation type="submission" date="2016-11" db="UniProtKB">
        <authorList>
            <consortium name="WormBaseParasite"/>
        </authorList>
    </citation>
    <scope>IDENTIFICATION</scope>
</reference>
<protein>
    <submittedName>
        <fullName evidence="2">Mutator family transposase</fullName>
    </submittedName>
</protein>
<proteinExistence type="predicted"/>
<keyword evidence="1" id="KW-1185">Reference proteome</keyword>
<organism evidence="1 2">
    <name type="scientific">Heterorhabditis bacteriophora</name>
    <name type="common">Entomopathogenic nematode worm</name>
    <dbReference type="NCBI Taxonomy" id="37862"/>
    <lineage>
        <taxon>Eukaryota</taxon>
        <taxon>Metazoa</taxon>
        <taxon>Ecdysozoa</taxon>
        <taxon>Nematoda</taxon>
        <taxon>Chromadorea</taxon>
        <taxon>Rhabditida</taxon>
        <taxon>Rhabditina</taxon>
        <taxon>Rhabditomorpha</taxon>
        <taxon>Strongyloidea</taxon>
        <taxon>Heterorhabditidae</taxon>
        <taxon>Heterorhabditis</taxon>
    </lineage>
</organism>
<dbReference type="AlphaFoldDB" id="A0A1I7XDX1"/>